<reference evidence="3 4" key="1">
    <citation type="journal article" date="2013" name="Curr. Biol.">
        <title>The Genome of the Foraminiferan Reticulomyxa filosa.</title>
        <authorList>
            <person name="Glockner G."/>
            <person name="Hulsmann N."/>
            <person name="Schleicher M."/>
            <person name="Noegel A.A."/>
            <person name="Eichinger L."/>
            <person name="Gallinger C."/>
            <person name="Pawlowski J."/>
            <person name="Sierra R."/>
            <person name="Euteneuer U."/>
            <person name="Pillet L."/>
            <person name="Moustafa A."/>
            <person name="Platzer M."/>
            <person name="Groth M."/>
            <person name="Szafranski K."/>
            <person name="Schliwa M."/>
        </authorList>
    </citation>
    <scope>NUCLEOTIDE SEQUENCE [LARGE SCALE GENOMIC DNA]</scope>
</reference>
<accession>X6NZJ8</accession>
<dbReference type="InterPro" id="IPR032691">
    <property type="entry name" value="Mon2/Sec7/BIG1-like_HUS"/>
</dbReference>
<dbReference type="PANTHER" id="PTHR10663">
    <property type="entry name" value="GUANYL-NUCLEOTIDE EXCHANGE FACTOR"/>
    <property type="match status" value="1"/>
</dbReference>
<dbReference type="PROSITE" id="PS50190">
    <property type="entry name" value="SEC7"/>
    <property type="match status" value="1"/>
</dbReference>
<keyword evidence="4" id="KW-1185">Reference proteome</keyword>
<dbReference type="InterPro" id="IPR023394">
    <property type="entry name" value="Sec7_C_sf"/>
</dbReference>
<evidence type="ECO:0000313" key="3">
    <source>
        <dbReference type="EMBL" id="ETO31740.1"/>
    </source>
</evidence>
<comment type="caution">
    <text evidence="3">The sequence shown here is derived from an EMBL/GenBank/DDBJ whole genome shotgun (WGS) entry which is preliminary data.</text>
</comment>
<dbReference type="GO" id="GO:0005085">
    <property type="term" value="F:guanyl-nucleotide exchange factor activity"/>
    <property type="evidence" value="ECO:0007669"/>
    <property type="project" value="InterPro"/>
</dbReference>
<protein>
    <recommendedName>
        <fullName evidence="2">SEC7 domain-containing protein</fullName>
    </recommendedName>
</protein>
<feature type="compositionally biased region" description="Basic and acidic residues" evidence="1">
    <location>
        <begin position="503"/>
        <end position="516"/>
    </location>
</feature>
<evidence type="ECO:0000259" key="2">
    <source>
        <dbReference type="PROSITE" id="PS50190"/>
    </source>
</evidence>
<evidence type="ECO:0000256" key="1">
    <source>
        <dbReference type="SAM" id="MobiDB-lite"/>
    </source>
</evidence>
<dbReference type="GO" id="GO:0016192">
    <property type="term" value="P:vesicle-mediated transport"/>
    <property type="evidence" value="ECO:0007669"/>
    <property type="project" value="UniProtKB-ARBA"/>
</dbReference>
<evidence type="ECO:0000313" key="4">
    <source>
        <dbReference type="Proteomes" id="UP000023152"/>
    </source>
</evidence>
<dbReference type="GO" id="GO:0012505">
    <property type="term" value="C:endomembrane system"/>
    <property type="evidence" value="ECO:0007669"/>
    <property type="project" value="UniProtKB-ARBA"/>
</dbReference>
<feature type="domain" description="SEC7" evidence="2">
    <location>
        <begin position="293"/>
        <end position="500"/>
    </location>
</feature>
<dbReference type="OrthoDB" id="430364at2759"/>
<dbReference type="InterPro" id="IPR000904">
    <property type="entry name" value="Sec7_dom"/>
</dbReference>
<dbReference type="InterPro" id="IPR035999">
    <property type="entry name" value="Sec7_dom_sf"/>
</dbReference>
<dbReference type="PANTHER" id="PTHR10663:SF388">
    <property type="entry name" value="GOLGI-SPECIFIC BREFELDIN A-RESISTANCE GUANINE NUCLEOTIDE EXCHANGE FACTOR 1"/>
    <property type="match status" value="1"/>
</dbReference>
<organism evidence="3 4">
    <name type="scientific">Reticulomyxa filosa</name>
    <dbReference type="NCBI Taxonomy" id="46433"/>
    <lineage>
        <taxon>Eukaryota</taxon>
        <taxon>Sar</taxon>
        <taxon>Rhizaria</taxon>
        <taxon>Retaria</taxon>
        <taxon>Foraminifera</taxon>
        <taxon>Monothalamids</taxon>
        <taxon>Reticulomyxidae</taxon>
        <taxon>Reticulomyxa</taxon>
    </lineage>
</organism>
<dbReference type="EMBL" id="ASPP01004737">
    <property type="protein sequence ID" value="ETO31740.1"/>
    <property type="molecule type" value="Genomic_DNA"/>
</dbReference>
<dbReference type="GO" id="GO:0032012">
    <property type="term" value="P:regulation of ARF protein signal transduction"/>
    <property type="evidence" value="ECO:0007669"/>
    <property type="project" value="InterPro"/>
</dbReference>
<dbReference type="SUPFAM" id="SSF48425">
    <property type="entry name" value="Sec7 domain"/>
    <property type="match status" value="1"/>
</dbReference>
<dbReference type="Pfam" id="PF12783">
    <property type="entry name" value="Sec7-like_HUS"/>
    <property type="match status" value="1"/>
</dbReference>
<sequence length="1286" mass="147729">IQTQTQLEMQTQMKHNVIAEKSQVPIMAKIRPFGVKAMVRIFRYLTHLINPNIAENTTEIREFGLRLINVALETSGRFLNKHNELIAIIQDDLCRHLLINSQSQHFGILSLTLRVIFDLFNAVKEVIRVQLEVFFISVHLRIAESSQSSFEQKELVLESIVEFCREPDLIVGLYTNYDCQVGCTHLFEDLCKFLAHQAMPGDNCEVDDLNDLHFIAAEGILAIIDCICRKFCTPSPMSYLKKSQSSGSSTSSISCGEVEMILPPPLIVGLSDGDHFLDGSPESKRAVEDEIEEIRRQQQKKRRLKLAANHFNSKGHHAFEYLQQIGTLQQPLSAQNVSEFFHSNPYLDKTQIGLFLGSEKKFHQEVLQYYTQKFDFRNMSIDEALRLFLESFVLHAESQQVARIIETFSNKYFEEQPKESPIRNKDAAFIMAFSIVQLHTDAHSPQVRLQEKYSRIERRGRLSAQIHEKIYHNITSNEIKTRSGDFRDIFTFGSDLYVDYPHDHDHVNSHPDHNTESAKSGVVGSDNVPTESDKWGGDSGSEYEYSLSGSNDSFFMETSASNTGARSGSSVGVGTGFDVKRSEWKHVLKKSRTSGKFKTIALHSNGMEMFSILWERALKILEFHLQHAGHPKVLERVSQGFKTLTQIAHCYQIRSAFNAIVHSICKNLMIHLHQCAEDWQHETRSLSIQPIGERIAFVLKLFFDSVHSHGGLLLTDGWASVMNVILWLLQLDLIPVQLFELDDFTDSKFEPLPSIRDPPLSESDQNEPDGVWTNWLSSAWNSFFSFDSKQELMESNARNSSSLILKTPALDVLHSTEKHSSANLSNKDLATRTEISSTNQLHKNEVMVIQHAHNSQWQVVCDQVIQCELSKVFGASRFYHLNTLLSLIRTLINLSPSSIEQISTQSHLVNVANDNKQPVSSTQVWVFCPPEAMQKDNELWSDEINEKTEEEKLEDKHTQKEEKEQHVNKDVICLPLSLEMKTFCLERLGQVVLANMDRLMDIWIPVSQHYQNLLRSYQTNKGATDDRDFKKSNLHHNHVPDFMFERVIVHVMKLCSYLSDIPDPKIRSEITIFLHLIWCLDDAYLFAVGRRVIAGLVLLLSVERLSILEDDDEYGTTESKKEEHIPAEHQNLHFETEDKREVTEQRKHRKSFRCIVTENDWAIVLRLLKRFASCDQDKQCCLEAFQLVETISKEHEKEVHFVLLLEVLLSFARSESDAAVHCKRVIDVIYVLHNDIANFTDMSPQKLNMMWYKTLHAISNFGTNVDYQTRRYAINCLQVDFIQLWL</sequence>
<gene>
    <name evidence="3" type="ORF">RFI_05378</name>
</gene>
<proteinExistence type="predicted"/>
<feature type="non-terminal residue" evidence="3">
    <location>
        <position position="1"/>
    </location>
</feature>
<feature type="region of interest" description="Disordered" evidence="1">
    <location>
        <begin position="503"/>
        <end position="541"/>
    </location>
</feature>
<dbReference type="GO" id="GO:0005737">
    <property type="term" value="C:cytoplasm"/>
    <property type="evidence" value="ECO:0007669"/>
    <property type="project" value="UniProtKB-ARBA"/>
</dbReference>
<dbReference type="Gene3D" id="1.10.220.20">
    <property type="match status" value="1"/>
</dbReference>
<dbReference type="SMART" id="SM00222">
    <property type="entry name" value="Sec7"/>
    <property type="match status" value="1"/>
</dbReference>
<dbReference type="CDD" id="cd00171">
    <property type="entry name" value="Sec7"/>
    <property type="match status" value="1"/>
</dbReference>
<dbReference type="Proteomes" id="UP000023152">
    <property type="component" value="Unassembled WGS sequence"/>
</dbReference>
<dbReference type="Pfam" id="PF01369">
    <property type="entry name" value="Sec7"/>
    <property type="match status" value="1"/>
</dbReference>
<dbReference type="Gene3D" id="1.10.1000.11">
    <property type="entry name" value="Arf Nucleotide-binding Site Opener,domain 2"/>
    <property type="match status" value="1"/>
</dbReference>
<name>X6NZJ8_RETFI</name>